<sequence>MRKLLQFDFSAAVDGAVKDEAAKIEAIKDEPHGKIGITGSCGPGAVEQVGTAVKAELGMAWARLCARGGIRPLGP</sequence>
<dbReference type="EMBL" id="SMOL01000215">
    <property type="protein sequence ID" value="KAB2623470.1"/>
    <property type="molecule type" value="Genomic_DNA"/>
</dbReference>
<protein>
    <submittedName>
        <fullName evidence="1">Pentatricopeptide repeat-containing protein</fullName>
    </submittedName>
</protein>
<name>A0A5N5HDF4_9ROSA</name>
<comment type="caution">
    <text evidence="1">The sequence shown here is derived from an EMBL/GenBank/DDBJ whole genome shotgun (WGS) entry which is preliminary data.</text>
</comment>
<reference evidence="1 2" key="2">
    <citation type="submission" date="2019-11" db="EMBL/GenBank/DDBJ databases">
        <title>A de novo genome assembly of a pear dwarfing rootstock.</title>
        <authorList>
            <person name="Wang F."/>
            <person name="Wang J."/>
            <person name="Li S."/>
            <person name="Zhang Y."/>
            <person name="Fang M."/>
            <person name="Ma L."/>
            <person name="Zhao Y."/>
            <person name="Jiang S."/>
        </authorList>
    </citation>
    <scope>NUCLEOTIDE SEQUENCE [LARGE SCALE GENOMIC DNA]</scope>
    <source>
        <strain evidence="1">S2</strain>
        <tissue evidence="1">Leaf</tissue>
    </source>
</reference>
<gene>
    <name evidence="1" type="ORF">D8674_038334</name>
</gene>
<dbReference type="AlphaFoldDB" id="A0A5N5HDF4"/>
<accession>A0A5N5HDF4</accession>
<evidence type="ECO:0000313" key="1">
    <source>
        <dbReference type="EMBL" id="KAB2623470.1"/>
    </source>
</evidence>
<reference evidence="1 2" key="1">
    <citation type="submission" date="2019-09" db="EMBL/GenBank/DDBJ databases">
        <authorList>
            <person name="Ou C."/>
        </authorList>
    </citation>
    <scope>NUCLEOTIDE SEQUENCE [LARGE SCALE GENOMIC DNA]</scope>
    <source>
        <strain evidence="1">S2</strain>
        <tissue evidence="1">Leaf</tissue>
    </source>
</reference>
<organism evidence="1 2">
    <name type="scientific">Pyrus ussuriensis x Pyrus communis</name>
    <dbReference type="NCBI Taxonomy" id="2448454"/>
    <lineage>
        <taxon>Eukaryota</taxon>
        <taxon>Viridiplantae</taxon>
        <taxon>Streptophyta</taxon>
        <taxon>Embryophyta</taxon>
        <taxon>Tracheophyta</taxon>
        <taxon>Spermatophyta</taxon>
        <taxon>Magnoliopsida</taxon>
        <taxon>eudicotyledons</taxon>
        <taxon>Gunneridae</taxon>
        <taxon>Pentapetalae</taxon>
        <taxon>rosids</taxon>
        <taxon>fabids</taxon>
        <taxon>Rosales</taxon>
        <taxon>Rosaceae</taxon>
        <taxon>Amygdaloideae</taxon>
        <taxon>Maleae</taxon>
        <taxon>Pyrus</taxon>
    </lineage>
</organism>
<evidence type="ECO:0000313" key="2">
    <source>
        <dbReference type="Proteomes" id="UP000327157"/>
    </source>
</evidence>
<dbReference type="Proteomes" id="UP000327157">
    <property type="component" value="Unassembled WGS sequence"/>
</dbReference>
<keyword evidence="2" id="KW-1185">Reference proteome</keyword>
<proteinExistence type="predicted"/>